<feature type="transmembrane region" description="Helical" evidence="6">
    <location>
        <begin position="376"/>
        <end position="397"/>
    </location>
</feature>
<evidence type="ECO:0000256" key="6">
    <source>
        <dbReference type="SAM" id="Phobius"/>
    </source>
</evidence>
<accession>A0A139Q2K0</accession>
<feature type="transmembrane region" description="Helical" evidence="6">
    <location>
        <begin position="41"/>
        <end position="63"/>
    </location>
</feature>
<name>A0A139Q2K0_STRMT</name>
<evidence type="ECO:0008006" key="9">
    <source>
        <dbReference type="Google" id="ProtNLM"/>
    </source>
</evidence>
<protein>
    <recommendedName>
        <fullName evidence="9">MFS transporter</fullName>
    </recommendedName>
</protein>
<feature type="transmembrane region" description="Helical" evidence="6">
    <location>
        <begin position="255"/>
        <end position="276"/>
    </location>
</feature>
<keyword evidence="4 6" id="KW-1133">Transmembrane helix</keyword>
<feature type="transmembrane region" description="Helical" evidence="6">
    <location>
        <begin position="344"/>
        <end position="364"/>
    </location>
</feature>
<reference evidence="7 8" key="1">
    <citation type="submission" date="2016-01" db="EMBL/GenBank/DDBJ databases">
        <title>Highly variable Streptococcus oralis are common among viridans streptococci isolated from primates.</title>
        <authorList>
            <person name="Denapaite D."/>
            <person name="Rieger M."/>
            <person name="Koendgen S."/>
            <person name="Brueckner R."/>
            <person name="Ochigava I."/>
            <person name="Kappeler P."/>
            <person name="Maetz-Rensing K."/>
            <person name="Leendertz F."/>
            <person name="Hakenbeck R."/>
        </authorList>
    </citation>
    <scope>NUCLEOTIDE SEQUENCE [LARGE SCALE GENOMIC DNA]</scope>
    <source>
        <strain evidence="7 8">DD28</strain>
    </source>
</reference>
<dbReference type="EMBL" id="LQOA01000054">
    <property type="protein sequence ID" value="KXT96621.1"/>
    <property type="molecule type" value="Genomic_DNA"/>
</dbReference>
<evidence type="ECO:0000256" key="4">
    <source>
        <dbReference type="ARBA" id="ARBA00022989"/>
    </source>
</evidence>
<feature type="transmembrane region" description="Helical" evidence="6">
    <location>
        <begin position="283"/>
        <end position="303"/>
    </location>
</feature>
<evidence type="ECO:0000256" key="2">
    <source>
        <dbReference type="ARBA" id="ARBA00022475"/>
    </source>
</evidence>
<dbReference type="SUPFAM" id="SSF103473">
    <property type="entry name" value="MFS general substrate transporter"/>
    <property type="match status" value="1"/>
</dbReference>
<keyword evidence="2" id="KW-1003">Cell membrane</keyword>
<feature type="transmembrane region" description="Helical" evidence="6">
    <location>
        <begin position="309"/>
        <end position="332"/>
    </location>
</feature>
<feature type="transmembrane region" description="Helical" evidence="6">
    <location>
        <begin position="146"/>
        <end position="173"/>
    </location>
</feature>
<dbReference type="PANTHER" id="PTHR23513:SF11">
    <property type="entry name" value="STAPHYLOFERRIN A TRANSPORTER"/>
    <property type="match status" value="1"/>
</dbReference>
<dbReference type="Pfam" id="PF07690">
    <property type="entry name" value="MFS_1"/>
    <property type="match status" value="1"/>
</dbReference>
<dbReference type="InterPro" id="IPR011701">
    <property type="entry name" value="MFS"/>
</dbReference>
<proteinExistence type="predicted"/>
<dbReference type="RefSeq" id="WP_061425882.1">
    <property type="nucleotide sequence ID" value="NZ_KQ970266.1"/>
</dbReference>
<feature type="transmembrane region" description="Helical" evidence="6">
    <location>
        <begin position="12"/>
        <end position="35"/>
    </location>
</feature>
<organism evidence="7 8">
    <name type="scientific">Streptococcus mitis</name>
    <dbReference type="NCBI Taxonomy" id="28037"/>
    <lineage>
        <taxon>Bacteria</taxon>
        <taxon>Bacillati</taxon>
        <taxon>Bacillota</taxon>
        <taxon>Bacilli</taxon>
        <taxon>Lactobacillales</taxon>
        <taxon>Streptococcaceae</taxon>
        <taxon>Streptococcus</taxon>
        <taxon>Streptococcus mitis group</taxon>
    </lineage>
</organism>
<gene>
    <name evidence="7" type="ORF">SMIDD28_02068</name>
</gene>
<evidence type="ECO:0000256" key="1">
    <source>
        <dbReference type="ARBA" id="ARBA00004651"/>
    </source>
</evidence>
<dbReference type="GO" id="GO:0005886">
    <property type="term" value="C:plasma membrane"/>
    <property type="evidence" value="ECO:0007669"/>
    <property type="project" value="UniProtKB-SubCell"/>
</dbReference>
<feature type="transmembrane region" description="Helical" evidence="6">
    <location>
        <begin position="83"/>
        <end position="109"/>
    </location>
</feature>
<comment type="caution">
    <text evidence="7">The sequence shown here is derived from an EMBL/GenBank/DDBJ whole genome shotgun (WGS) entry which is preliminary data.</text>
</comment>
<evidence type="ECO:0000256" key="5">
    <source>
        <dbReference type="ARBA" id="ARBA00023136"/>
    </source>
</evidence>
<dbReference type="InterPro" id="IPR036259">
    <property type="entry name" value="MFS_trans_sf"/>
</dbReference>
<evidence type="ECO:0000313" key="8">
    <source>
        <dbReference type="Proteomes" id="UP000070136"/>
    </source>
</evidence>
<evidence type="ECO:0000256" key="3">
    <source>
        <dbReference type="ARBA" id="ARBA00022692"/>
    </source>
</evidence>
<dbReference type="OrthoDB" id="2370632at2"/>
<sequence length="406" mass="45039">MKKRKPNVILPIGMLISNIGNGMYTLAIGIILYGHTGKTSSFAFIVVLQAFLSFLTQSFASVISDKGFAQISAIWAELFRGTIIITCGALAYFVDVNFLILAATLLSLLQPFYRTSIFVLGPMIADGAELAKYNSRVSAFQQIGQLIGAGIAGVIIGFSPYLAIFLNGVSYLVSSYTMFISKIEHQDKNTNRFLKSLHLLKFKNVLYDWRELVMHLFERKLILYLAILGVTDVVIANYVNILYAPLLNHFRLSDYWLSIWDAMFAIGAILGVEWFGRARKFHGNIILSIIGLAIQLVCFLSIICIDMYHLVSVMFILGVGNSISSSSFNLTLQTEAKKEFLGRISGVRQMSISLATTFLIPFLSSNLNKSVNLGNITMSLIIGGVILLSFILLNVFLRMGERRDAS</sequence>
<dbReference type="Gene3D" id="1.20.1250.20">
    <property type="entry name" value="MFS general substrate transporter like domains"/>
    <property type="match status" value="2"/>
</dbReference>
<dbReference type="GO" id="GO:0022857">
    <property type="term" value="F:transmembrane transporter activity"/>
    <property type="evidence" value="ECO:0007669"/>
    <property type="project" value="InterPro"/>
</dbReference>
<feature type="transmembrane region" description="Helical" evidence="6">
    <location>
        <begin position="221"/>
        <end position="243"/>
    </location>
</feature>
<dbReference type="PATRIC" id="fig|28037.234.peg.2158"/>
<dbReference type="PANTHER" id="PTHR23513">
    <property type="entry name" value="INTEGRAL MEMBRANE EFFLUX PROTEIN-RELATED"/>
    <property type="match status" value="1"/>
</dbReference>
<evidence type="ECO:0000313" key="7">
    <source>
        <dbReference type="EMBL" id="KXT96621.1"/>
    </source>
</evidence>
<comment type="subcellular location">
    <subcellularLocation>
        <location evidence="1">Cell membrane</location>
        <topology evidence="1">Multi-pass membrane protein</topology>
    </subcellularLocation>
</comment>
<dbReference type="Proteomes" id="UP000070136">
    <property type="component" value="Unassembled WGS sequence"/>
</dbReference>
<dbReference type="AlphaFoldDB" id="A0A139Q2K0"/>
<keyword evidence="5 6" id="KW-0472">Membrane</keyword>
<keyword evidence="3 6" id="KW-0812">Transmembrane</keyword>